<evidence type="ECO:0000256" key="8">
    <source>
        <dbReference type="HAMAP-Rule" id="MF_00265"/>
    </source>
</evidence>
<keyword evidence="8" id="KW-0800">Toxin</keyword>
<comment type="function">
    <text evidence="8">Toxic component of a toxin-antitoxin (TA) system. An RNase.</text>
</comment>
<evidence type="ECO:0000259" key="9">
    <source>
        <dbReference type="Pfam" id="PF01850"/>
    </source>
</evidence>
<keyword evidence="5 8" id="KW-0378">Hydrolase</keyword>
<dbReference type="RefSeq" id="WP_256997555.1">
    <property type="nucleotide sequence ID" value="NZ_CP063845.1"/>
</dbReference>
<comment type="cofactor">
    <cofactor evidence="1 8">
        <name>Mg(2+)</name>
        <dbReference type="ChEBI" id="CHEBI:18420"/>
    </cofactor>
</comment>
<dbReference type="EMBL" id="CP063845">
    <property type="protein sequence ID" value="UFP96738.1"/>
    <property type="molecule type" value="Genomic_DNA"/>
</dbReference>
<evidence type="ECO:0000256" key="2">
    <source>
        <dbReference type="ARBA" id="ARBA00022649"/>
    </source>
</evidence>
<evidence type="ECO:0000256" key="6">
    <source>
        <dbReference type="ARBA" id="ARBA00022842"/>
    </source>
</evidence>
<evidence type="ECO:0000256" key="7">
    <source>
        <dbReference type="ARBA" id="ARBA00038093"/>
    </source>
</evidence>
<dbReference type="Proteomes" id="UP001054846">
    <property type="component" value="Chromosome"/>
</dbReference>
<gene>
    <name evidence="8" type="primary">vapC</name>
    <name evidence="10" type="ORF">ISF26_11225</name>
</gene>
<dbReference type="InterPro" id="IPR050556">
    <property type="entry name" value="Type_II_TA_system_RNase"/>
</dbReference>
<accession>A0ABY3PTC3</accession>
<keyword evidence="2 8" id="KW-1277">Toxin-antitoxin system</keyword>
<dbReference type="Gene3D" id="3.40.50.1010">
    <property type="entry name" value="5'-nuclease"/>
    <property type="match status" value="1"/>
</dbReference>
<reference evidence="10 11" key="1">
    <citation type="journal article" date="2021" name="Genome Biol. Evol.">
        <title>Complete Genome Sequencing of a Novel Gloeobacter Species from a Waterfall Cave in Mexico.</title>
        <authorList>
            <person name="Saw J.H."/>
            <person name="Cardona T."/>
            <person name="Montejano G."/>
        </authorList>
    </citation>
    <scope>NUCLEOTIDE SEQUENCE [LARGE SCALE GENOMIC DNA]</scope>
    <source>
        <strain evidence="10">MG652769</strain>
    </source>
</reference>
<feature type="binding site" evidence="8">
    <location>
        <position position="107"/>
    </location>
    <ligand>
        <name>Mg(2+)</name>
        <dbReference type="ChEBI" id="CHEBI:18420"/>
    </ligand>
</feature>
<organism evidence="10 11">
    <name type="scientific">Gloeobacter morelensis MG652769</name>
    <dbReference type="NCBI Taxonomy" id="2781736"/>
    <lineage>
        <taxon>Bacteria</taxon>
        <taxon>Bacillati</taxon>
        <taxon>Cyanobacteriota</taxon>
        <taxon>Cyanophyceae</taxon>
        <taxon>Gloeobacterales</taxon>
        <taxon>Gloeobacteraceae</taxon>
        <taxon>Gloeobacter</taxon>
        <taxon>Gloeobacter morelensis</taxon>
    </lineage>
</organism>
<dbReference type="EC" id="3.1.-.-" evidence="8"/>
<evidence type="ECO:0000256" key="1">
    <source>
        <dbReference type="ARBA" id="ARBA00001946"/>
    </source>
</evidence>
<protein>
    <recommendedName>
        <fullName evidence="8">Ribonuclease VapC</fullName>
        <shortName evidence="8">RNase VapC</shortName>
        <ecNumber evidence="8">3.1.-.-</ecNumber>
    </recommendedName>
    <alternativeName>
        <fullName evidence="8">Toxin VapC</fullName>
    </alternativeName>
</protein>
<dbReference type="InterPro" id="IPR022907">
    <property type="entry name" value="VapC_family"/>
</dbReference>
<dbReference type="CDD" id="cd18731">
    <property type="entry name" value="PIN_NgFitB-like"/>
    <property type="match status" value="1"/>
</dbReference>
<comment type="similarity">
    <text evidence="7 8">Belongs to the PINc/VapC protein family.</text>
</comment>
<dbReference type="PANTHER" id="PTHR33653">
    <property type="entry name" value="RIBONUCLEASE VAPC2"/>
    <property type="match status" value="1"/>
</dbReference>
<evidence type="ECO:0000313" key="10">
    <source>
        <dbReference type="EMBL" id="UFP96738.1"/>
    </source>
</evidence>
<evidence type="ECO:0000256" key="5">
    <source>
        <dbReference type="ARBA" id="ARBA00022801"/>
    </source>
</evidence>
<keyword evidence="11" id="KW-1185">Reference proteome</keyword>
<evidence type="ECO:0000256" key="3">
    <source>
        <dbReference type="ARBA" id="ARBA00022722"/>
    </source>
</evidence>
<dbReference type="SUPFAM" id="SSF88723">
    <property type="entry name" value="PIN domain-like"/>
    <property type="match status" value="1"/>
</dbReference>
<keyword evidence="3 8" id="KW-0540">Nuclease</keyword>
<name>A0ABY3PTC3_9CYAN</name>
<keyword evidence="4 8" id="KW-0479">Metal-binding</keyword>
<dbReference type="Pfam" id="PF01850">
    <property type="entry name" value="PIN"/>
    <property type="match status" value="1"/>
</dbReference>
<sequence length="144" mass="16448">MRERRFLLDTNVVSEFVRLCPEPLVVNWLASQNPLELFLSATTFGELADGVYRLDVGKKRDTLLAWLEELPSQFSDRILPFDRTTSTLWGRLMAQGDRRGRPRPAIDLQIAATAIQHGLVLATRNIDDFRDLDLSLVNPWEPIS</sequence>
<dbReference type="InterPro" id="IPR002716">
    <property type="entry name" value="PIN_dom"/>
</dbReference>
<dbReference type="PANTHER" id="PTHR33653:SF1">
    <property type="entry name" value="RIBONUCLEASE VAPC2"/>
    <property type="match status" value="1"/>
</dbReference>
<feature type="domain" description="PIN" evidence="9">
    <location>
        <begin position="7"/>
        <end position="133"/>
    </location>
</feature>
<dbReference type="HAMAP" id="MF_00265">
    <property type="entry name" value="VapC_Nob1"/>
    <property type="match status" value="1"/>
</dbReference>
<dbReference type="InterPro" id="IPR029060">
    <property type="entry name" value="PIN-like_dom_sf"/>
</dbReference>
<feature type="binding site" evidence="8">
    <location>
        <position position="9"/>
    </location>
    <ligand>
        <name>Mg(2+)</name>
        <dbReference type="ChEBI" id="CHEBI:18420"/>
    </ligand>
</feature>
<evidence type="ECO:0000256" key="4">
    <source>
        <dbReference type="ARBA" id="ARBA00022723"/>
    </source>
</evidence>
<keyword evidence="6 8" id="KW-0460">Magnesium</keyword>
<evidence type="ECO:0000313" key="11">
    <source>
        <dbReference type="Proteomes" id="UP001054846"/>
    </source>
</evidence>
<proteinExistence type="inferred from homology"/>